<proteinExistence type="predicted"/>
<dbReference type="AlphaFoldDB" id="A0A1E5XK54"/>
<comment type="caution">
    <text evidence="1">The sequence shown here is derived from an EMBL/GenBank/DDBJ whole genome shotgun (WGS) entry which is preliminary data.</text>
</comment>
<dbReference type="EMBL" id="LAJE02000342">
    <property type="protein sequence ID" value="OEO28986.1"/>
    <property type="molecule type" value="Genomic_DNA"/>
</dbReference>
<protein>
    <submittedName>
        <fullName evidence="1">Uncharacterized protein</fullName>
    </submittedName>
</protein>
<organism evidence="1 2">
    <name type="scientific">Devosia insulae DS-56</name>
    <dbReference type="NCBI Taxonomy" id="1116389"/>
    <lineage>
        <taxon>Bacteria</taxon>
        <taxon>Pseudomonadati</taxon>
        <taxon>Pseudomonadota</taxon>
        <taxon>Alphaproteobacteria</taxon>
        <taxon>Hyphomicrobiales</taxon>
        <taxon>Devosiaceae</taxon>
        <taxon>Devosia</taxon>
    </lineage>
</organism>
<accession>A0A1E5XK54</accession>
<reference evidence="1 2" key="1">
    <citation type="journal article" date="2015" name="Genome Announc.">
        <title>Genome Assemblies of Three Soil-Associated Devosia species: D. insulae, D. limi, and D. soli.</title>
        <authorList>
            <person name="Hassan Y.I."/>
            <person name="Lepp D."/>
            <person name="Zhou T."/>
        </authorList>
    </citation>
    <scope>NUCLEOTIDE SEQUENCE [LARGE SCALE GENOMIC DNA]</scope>
    <source>
        <strain evidence="1 2">DS-56</strain>
    </source>
</reference>
<dbReference type="Proteomes" id="UP000095463">
    <property type="component" value="Unassembled WGS sequence"/>
</dbReference>
<keyword evidence="2" id="KW-1185">Reference proteome</keyword>
<sequence length="80" mass="8458">MTAIGILISLPTQAVESQAVSMSFEACLAKIRSTAAQLGMAPINIAETNDLRMVRFPTSDGSVLITCSRPDGKMVVTKSD</sequence>
<gene>
    <name evidence="1" type="ORF">VW23_027460</name>
</gene>
<evidence type="ECO:0000313" key="2">
    <source>
        <dbReference type="Proteomes" id="UP000095463"/>
    </source>
</evidence>
<evidence type="ECO:0000313" key="1">
    <source>
        <dbReference type="EMBL" id="OEO28986.1"/>
    </source>
</evidence>
<name>A0A1E5XK54_9HYPH</name>